<dbReference type="Proteomes" id="UP000838749">
    <property type="component" value="Unassembled WGS sequence"/>
</dbReference>
<evidence type="ECO:0000313" key="2">
    <source>
        <dbReference type="Proteomes" id="UP000838749"/>
    </source>
</evidence>
<comment type="caution">
    <text evidence="1">The sequence shown here is derived from an EMBL/GenBank/DDBJ whole genome shotgun (WGS) entry which is preliminary data.</text>
</comment>
<gene>
    <name evidence="1" type="ORF">PAECIP111894_05042</name>
</gene>
<evidence type="ECO:0000313" key="1">
    <source>
        <dbReference type="EMBL" id="CAH1058856.1"/>
    </source>
</evidence>
<name>A0ABN8FT54_9BACL</name>
<proteinExistence type="predicted"/>
<dbReference type="EMBL" id="CAKMAB010000040">
    <property type="protein sequence ID" value="CAH1058856.1"/>
    <property type="molecule type" value="Genomic_DNA"/>
</dbReference>
<keyword evidence="2" id="KW-1185">Reference proteome</keyword>
<organism evidence="1 2">
    <name type="scientific">Paenibacillus pseudetheri</name>
    <dbReference type="NCBI Taxonomy" id="2897682"/>
    <lineage>
        <taxon>Bacteria</taxon>
        <taxon>Bacillati</taxon>
        <taxon>Bacillota</taxon>
        <taxon>Bacilli</taxon>
        <taxon>Bacillales</taxon>
        <taxon>Paenibacillaceae</taxon>
        <taxon>Paenibacillus</taxon>
    </lineage>
</organism>
<sequence length="107" mass="12081">MFVVNLRDQIKIDNQRTFLNTKEFADIFKIDGKEVKAVLNSATDSKHPLAYAEGVSLVTETLYVDELELGYIPEQGQRMNVNGKMRTLIRVASEKGMLALYLEANVT</sequence>
<reference evidence="1" key="1">
    <citation type="submission" date="2021-12" db="EMBL/GenBank/DDBJ databases">
        <authorList>
            <person name="Criscuolo A."/>
        </authorList>
    </citation>
    <scope>NUCLEOTIDE SEQUENCE</scope>
    <source>
        <strain evidence="1">CIP111894</strain>
    </source>
</reference>
<accession>A0ABN8FT54</accession>
<protein>
    <submittedName>
        <fullName evidence="1">Uncharacterized protein</fullName>
    </submittedName>
</protein>
<dbReference type="RefSeq" id="WP_234540722.1">
    <property type="nucleotide sequence ID" value="NZ_CAKMAB010000040.1"/>
</dbReference>